<gene>
    <name evidence="2" type="ORF">WMY93_021960</name>
</gene>
<reference evidence="3" key="1">
    <citation type="submission" date="2024-04" db="EMBL/GenBank/DDBJ databases">
        <title>Salinicola lusitanus LLJ914,a marine bacterium isolated from the Okinawa Trough.</title>
        <authorList>
            <person name="Li J."/>
        </authorList>
    </citation>
    <scope>NUCLEOTIDE SEQUENCE [LARGE SCALE GENOMIC DNA]</scope>
</reference>
<name>A0AAW0NFA7_9GOBI</name>
<proteinExistence type="predicted"/>
<evidence type="ECO:0000313" key="2">
    <source>
        <dbReference type="EMBL" id="KAK7896635.1"/>
    </source>
</evidence>
<accession>A0AAW0NFA7</accession>
<evidence type="ECO:0000256" key="1">
    <source>
        <dbReference type="SAM" id="MobiDB-lite"/>
    </source>
</evidence>
<feature type="region of interest" description="Disordered" evidence="1">
    <location>
        <begin position="42"/>
        <end position="69"/>
    </location>
</feature>
<dbReference type="AlphaFoldDB" id="A0AAW0NFA7"/>
<dbReference type="Proteomes" id="UP001460270">
    <property type="component" value="Unassembled WGS sequence"/>
</dbReference>
<sequence length="100" mass="10991">MDKLAYTRVVQKGRRIRASAAVTSYMDENIVKLNTTNKQKLDLGRDVPLPDPRASHFTPTDPAPAAPRTPAAFPCFMSNISGALRSTTEAVRGKTFLRSE</sequence>
<organism evidence="2 3">
    <name type="scientific">Mugilogobius chulae</name>
    <name type="common">yellowstripe goby</name>
    <dbReference type="NCBI Taxonomy" id="88201"/>
    <lineage>
        <taxon>Eukaryota</taxon>
        <taxon>Metazoa</taxon>
        <taxon>Chordata</taxon>
        <taxon>Craniata</taxon>
        <taxon>Vertebrata</taxon>
        <taxon>Euteleostomi</taxon>
        <taxon>Actinopterygii</taxon>
        <taxon>Neopterygii</taxon>
        <taxon>Teleostei</taxon>
        <taxon>Neoteleostei</taxon>
        <taxon>Acanthomorphata</taxon>
        <taxon>Gobiaria</taxon>
        <taxon>Gobiiformes</taxon>
        <taxon>Gobioidei</taxon>
        <taxon>Gobiidae</taxon>
        <taxon>Gobionellinae</taxon>
        <taxon>Mugilogobius</taxon>
    </lineage>
</organism>
<comment type="caution">
    <text evidence="2">The sequence shown here is derived from an EMBL/GenBank/DDBJ whole genome shotgun (WGS) entry which is preliminary data.</text>
</comment>
<dbReference type="EMBL" id="JBBPFD010000015">
    <property type="protein sequence ID" value="KAK7896635.1"/>
    <property type="molecule type" value="Genomic_DNA"/>
</dbReference>
<keyword evidence="3" id="KW-1185">Reference proteome</keyword>
<evidence type="ECO:0000313" key="3">
    <source>
        <dbReference type="Proteomes" id="UP001460270"/>
    </source>
</evidence>
<protein>
    <submittedName>
        <fullName evidence="2">Uncharacterized protein</fullName>
    </submittedName>
</protein>